<geneLocation type="plasmid" evidence="2 3">
    <name>pY5S7-1</name>
</geneLocation>
<gene>
    <name evidence="2" type="ORF">V6668_30605</name>
</gene>
<dbReference type="Proteomes" id="UP001364764">
    <property type="component" value="Plasmid pY5S7-1"/>
</dbReference>
<keyword evidence="1" id="KW-0472">Membrane</keyword>
<dbReference type="Pfam" id="PF14171">
    <property type="entry name" value="SpoIISA_toxin"/>
    <property type="match status" value="1"/>
</dbReference>
<dbReference type="AlphaFoldDB" id="A0ABD8B2S7"/>
<keyword evidence="1" id="KW-1133">Transmembrane helix</keyword>
<keyword evidence="2" id="KW-0614">Plasmid</keyword>
<feature type="transmembrane region" description="Helical" evidence="1">
    <location>
        <begin position="6"/>
        <end position="25"/>
    </location>
</feature>
<evidence type="ECO:0000313" key="2">
    <source>
        <dbReference type="EMBL" id="WWP24013.1"/>
    </source>
</evidence>
<name>A0ABD8B2S7_PAEAM</name>
<proteinExistence type="predicted"/>
<dbReference type="Gene3D" id="3.30.70.2720">
    <property type="match status" value="1"/>
</dbReference>
<dbReference type="InterPro" id="IPR025940">
    <property type="entry name" value="SpoIISA_toxin"/>
</dbReference>
<accession>A0ABD8B2S7</accession>
<organism evidence="2 3">
    <name type="scientific">Paenibacillus amylolyticus</name>
    <dbReference type="NCBI Taxonomy" id="1451"/>
    <lineage>
        <taxon>Bacteria</taxon>
        <taxon>Bacillati</taxon>
        <taxon>Bacillota</taxon>
        <taxon>Bacilli</taxon>
        <taxon>Bacillales</taxon>
        <taxon>Paenibacillaceae</taxon>
        <taxon>Paenibacillus</taxon>
    </lineage>
</organism>
<dbReference type="RefSeq" id="WP_100528635.1">
    <property type="nucleotide sequence ID" value="NZ_CP145893.1"/>
</dbReference>
<reference evidence="2 3" key="1">
    <citation type="submission" date="2024-02" db="EMBL/GenBank/DDBJ databases">
        <title>Complete sequences of two Paenibacillus sp. strains and one Lysinibacillus strain isolated from the environment on STAA medium highlight biotechnological potential.</title>
        <authorList>
            <person name="Attere S.A."/>
            <person name="Piche L.C."/>
            <person name="Intertaglia L."/>
            <person name="Lami R."/>
            <person name="Charette S.J."/>
            <person name="Vincent A.T."/>
        </authorList>
    </citation>
    <scope>NUCLEOTIDE SEQUENCE [LARGE SCALE GENOMIC DNA]</scope>
    <source>
        <strain evidence="2 3">Y5S-7</strain>
        <plasmid evidence="2 3">pY5S7-1</plasmid>
    </source>
</reference>
<evidence type="ECO:0000313" key="3">
    <source>
        <dbReference type="Proteomes" id="UP001364764"/>
    </source>
</evidence>
<keyword evidence="1" id="KW-0812">Transmembrane</keyword>
<dbReference type="GeneID" id="93479920"/>
<sequence>MFYFGWMAIGFMAIAGLATAIHWYNRGWYESNLLNIRKTSYAIMALIYFGMILAGHILLNDWVQAVQFASIAIFIDLAILETPSIQKIGNTEFKKNDQIIENTIRDNERIILSSFQKTAQFTAVVQYSQHHLTELTDEQKDQLPEWDVYSSMLKEYLRYYTDTFGLQISTTSIQFDSDIEIRMTKIRSSLSQIERSNSILIPEENKDEMSKELAEAAVYVVEEGNTICVPFFGSTNSFIITIQAEESGAILNGIDANNIVNLVQIFDWFIDG</sequence>
<evidence type="ECO:0000256" key="1">
    <source>
        <dbReference type="SAM" id="Phobius"/>
    </source>
</evidence>
<dbReference type="EMBL" id="CP145893">
    <property type="protein sequence ID" value="WWP24013.1"/>
    <property type="molecule type" value="Genomic_DNA"/>
</dbReference>
<feature type="transmembrane region" description="Helical" evidence="1">
    <location>
        <begin position="41"/>
        <end position="59"/>
    </location>
</feature>
<protein>
    <submittedName>
        <fullName evidence="2">Type II toxin-antitoxin system SpoIISA family toxin</fullName>
    </submittedName>
</protein>